<evidence type="ECO:0000256" key="8">
    <source>
        <dbReference type="PROSITE-ProRule" id="PRU10141"/>
    </source>
</evidence>
<dbReference type="VEuPathDB" id="PiroplasmaDB:BMR1_02g01005"/>
<keyword evidence="3 11" id="KW-0808">Transferase</keyword>
<dbReference type="Proteomes" id="UP000002899">
    <property type="component" value="Chromosome II"/>
</dbReference>
<evidence type="ECO:0000256" key="3">
    <source>
        <dbReference type="ARBA" id="ARBA00022679"/>
    </source>
</evidence>
<feature type="coiled-coil region" evidence="9">
    <location>
        <begin position="72"/>
        <end position="106"/>
    </location>
</feature>
<evidence type="ECO:0000256" key="4">
    <source>
        <dbReference type="ARBA" id="ARBA00022741"/>
    </source>
</evidence>
<dbReference type="PANTHER" id="PTHR24058:SF103">
    <property type="entry name" value="SERINE_THREONINE-PROTEIN KINASE PRP4 HOMOLOG"/>
    <property type="match status" value="1"/>
</dbReference>
<dbReference type="Gene3D" id="3.30.200.20">
    <property type="entry name" value="Phosphorylase Kinase, domain 1"/>
    <property type="match status" value="1"/>
</dbReference>
<dbReference type="EMBL" id="FO082872">
    <property type="protein sequence ID" value="SJK85861.1"/>
    <property type="molecule type" value="Genomic_DNA"/>
</dbReference>
<evidence type="ECO:0000256" key="7">
    <source>
        <dbReference type="ARBA" id="ARBA00023596"/>
    </source>
</evidence>
<keyword evidence="5 11" id="KW-0418">Kinase</keyword>
<dbReference type="PANTHER" id="PTHR24058">
    <property type="entry name" value="DUAL SPECIFICITY PROTEIN KINASE"/>
    <property type="match status" value="1"/>
</dbReference>
<dbReference type="GO" id="GO:0005524">
    <property type="term" value="F:ATP binding"/>
    <property type="evidence" value="ECO:0007669"/>
    <property type="project" value="UniProtKB-UniRule"/>
</dbReference>
<dbReference type="Gene3D" id="1.10.510.10">
    <property type="entry name" value="Transferase(Phosphotransferase) domain 1"/>
    <property type="match status" value="1"/>
</dbReference>
<dbReference type="InterPro" id="IPR050494">
    <property type="entry name" value="Ser_Thr_dual-spec_kinase"/>
</dbReference>
<name>A0A1R4AA17_BABMR</name>
<dbReference type="OrthoDB" id="365783at2759"/>
<dbReference type="FunFam" id="3.30.200.20:FF:000440">
    <property type="entry name" value="CMGC/DYRK/PRP4 protein kinase, variant"/>
    <property type="match status" value="1"/>
</dbReference>
<evidence type="ECO:0000256" key="1">
    <source>
        <dbReference type="ARBA" id="ARBA00012513"/>
    </source>
</evidence>
<dbReference type="PROSITE" id="PS50011">
    <property type="entry name" value="PROTEIN_KINASE_DOM"/>
    <property type="match status" value="1"/>
</dbReference>
<dbReference type="Pfam" id="PF00069">
    <property type="entry name" value="Pkinase"/>
    <property type="match status" value="1"/>
</dbReference>
<sequence length="516" mass="59147">MMEKIDALFGPNYSTNSTFFASADEEYSLESNAVLRPSEFDTITIGAEDKGKISGPSDDGPSVSTSELAKKLNMSEEMYLQLQQKIKAEKAKLRNYIINMKRQNDRFVLQEQLLIIPEPSQQNKQNEDQGSDYDDDFDMFSETVEKVKRQKTKNDLTTNMPDNALLSDNWNDAEGYYQALVGEVIENRYRVVLELVGKGVFSTVIKCFDLNTNRHVAVKVIRFNDMMKKASEKEISILNLLNGNDKEDKKHIVRLLDHFIYRGHLCLVFEWLWGSLRTALTRYGNGKGLNPLAIHAYARQLFIALRHLRKCNIMHADLKPDNILLNEGFNCVKIGDLGSASDTSENDITSYLVSRFYRPPEIILGSKYDTQIDIWSAAATLYELATGEILFPGRTNNHMLKLIMAVKGKFAHKMIKSGLLAQKHFDENLDFIYIDKDSYTKSDVIRIVQDLRPTDSVTEMLIRRIKTTWMDPNNRSLDKKIRQFGDLLDKCLALDPGKRLTPEQAMLHPFIREPLY</sequence>
<dbReference type="PROSITE" id="PS00107">
    <property type="entry name" value="PROTEIN_KINASE_ATP"/>
    <property type="match status" value="1"/>
</dbReference>
<feature type="domain" description="Protein kinase" evidence="10">
    <location>
        <begin position="190"/>
        <end position="511"/>
    </location>
</feature>
<dbReference type="InterPro" id="IPR011009">
    <property type="entry name" value="Kinase-like_dom_sf"/>
</dbReference>
<evidence type="ECO:0000313" key="11">
    <source>
        <dbReference type="EMBL" id="SJK85861.1"/>
    </source>
</evidence>
<evidence type="ECO:0000256" key="5">
    <source>
        <dbReference type="ARBA" id="ARBA00022777"/>
    </source>
</evidence>
<dbReference type="InterPro" id="IPR017441">
    <property type="entry name" value="Protein_kinase_ATP_BS"/>
</dbReference>
<reference evidence="11 12" key="2">
    <citation type="journal article" date="2013" name="PLoS ONE">
        <title>Whole genome mapping and re-organization of the nuclear and mitochondrial genomes of Babesia microti isolates.</title>
        <authorList>
            <person name="Cornillot E."/>
            <person name="Dassouli A."/>
            <person name="Garg A."/>
            <person name="Pachikara N."/>
            <person name="Randazzo S."/>
            <person name="Depoix D."/>
            <person name="Carcy B."/>
            <person name="Delbecq S."/>
            <person name="Frutos R."/>
            <person name="Silva J.C."/>
            <person name="Sutton R."/>
            <person name="Krause P.J."/>
            <person name="Mamoun C.B."/>
        </authorList>
    </citation>
    <scope>NUCLEOTIDE SEQUENCE [LARGE SCALE GENOMIC DNA]</scope>
    <source>
        <strain evidence="11 12">RI</strain>
    </source>
</reference>
<dbReference type="SMART" id="SM00220">
    <property type="entry name" value="S_TKc"/>
    <property type="match status" value="1"/>
</dbReference>
<dbReference type="SUPFAM" id="SSF56112">
    <property type="entry name" value="Protein kinase-like (PK-like)"/>
    <property type="match status" value="1"/>
</dbReference>
<comment type="similarity">
    <text evidence="7">Belongs to the protein kinase superfamily. CMGC Ser/Thr protein kinase family.</text>
</comment>
<dbReference type="GeneID" id="24423989"/>
<dbReference type="RefSeq" id="XP_021338072.1">
    <property type="nucleotide sequence ID" value="XM_021483112.1"/>
</dbReference>
<dbReference type="InterPro" id="IPR000719">
    <property type="entry name" value="Prot_kinase_dom"/>
</dbReference>
<reference evidence="11 12" key="3">
    <citation type="journal article" date="2016" name="Sci. Rep.">
        <title>Genome-wide diversity and gene expression profiling of Babesia microti isolates identify polymorphic genes that mediate host-pathogen interactions.</title>
        <authorList>
            <person name="Silva J.C."/>
            <person name="Cornillot E."/>
            <person name="McCracken C."/>
            <person name="Usmani-Brown S."/>
            <person name="Dwivedi A."/>
            <person name="Ifeonu O.O."/>
            <person name="Crabtree J."/>
            <person name="Gotia H.T."/>
            <person name="Virji A.Z."/>
            <person name="Reynes C."/>
            <person name="Colinge J."/>
            <person name="Kumar V."/>
            <person name="Lawres L."/>
            <person name="Pazzi J.E."/>
            <person name="Pablo J.V."/>
            <person name="Hung C."/>
            <person name="Brancato J."/>
            <person name="Kumari P."/>
            <person name="Orvis J."/>
            <person name="Tretina K."/>
            <person name="Chibucos M."/>
            <person name="Ott S."/>
            <person name="Sadzewicz L."/>
            <person name="Sengamalay N."/>
            <person name="Shetty A.C."/>
            <person name="Su Q."/>
            <person name="Tallon L."/>
            <person name="Fraser C.M."/>
            <person name="Frutos R."/>
            <person name="Molina D.M."/>
            <person name="Krause P.J."/>
            <person name="Ben Mamoun C."/>
        </authorList>
    </citation>
    <scope>NUCLEOTIDE SEQUENCE [LARGE SCALE GENOMIC DNA]</scope>
    <source>
        <strain evidence="11 12">RI</strain>
    </source>
</reference>
<dbReference type="GO" id="GO:0004674">
    <property type="term" value="F:protein serine/threonine kinase activity"/>
    <property type="evidence" value="ECO:0007669"/>
    <property type="project" value="UniProtKB-KW"/>
</dbReference>
<keyword evidence="2" id="KW-0723">Serine/threonine-protein kinase</keyword>
<evidence type="ECO:0000259" key="10">
    <source>
        <dbReference type="PROSITE" id="PS50011"/>
    </source>
</evidence>
<dbReference type="PROSITE" id="PS00108">
    <property type="entry name" value="PROTEIN_KINASE_ST"/>
    <property type="match status" value="1"/>
</dbReference>
<keyword evidence="9" id="KW-0175">Coiled coil</keyword>
<dbReference type="EC" id="2.7.11.1" evidence="1"/>
<evidence type="ECO:0000256" key="6">
    <source>
        <dbReference type="ARBA" id="ARBA00022840"/>
    </source>
</evidence>
<dbReference type="FunFam" id="1.10.510.10:FF:000078">
    <property type="entry name" value="Serine/threonine-protein kinase PRP4 homolog"/>
    <property type="match status" value="1"/>
</dbReference>
<dbReference type="KEGG" id="bmic:BMR1_02g01005"/>
<keyword evidence="6 8" id="KW-0067">ATP-binding</keyword>
<dbReference type="AlphaFoldDB" id="A0A1R4AA17"/>
<dbReference type="InterPro" id="IPR008271">
    <property type="entry name" value="Ser/Thr_kinase_AS"/>
</dbReference>
<protein>
    <recommendedName>
        <fullName evidence="1">non-specific serine/threonine protein kinase</fullName>
        <ecNumber evidence="1">2.7.11.1</ecNumber>
    </recommendedName>
</protein>
<gene>
    <name evidence="11" type="ORF">BMR1_02g01005</name>
</gene>
<reference evidence="11 12" key="1">
    <citation type="journal article" date="2012" name="Nucleic Acids Res.">
        <title>Sequencing of the smallest Apicomplexan genome from the human pathogen Babesia microti.</title>
        <authorList>
            <person name="Cornillot E."/>
            <person name="Hadj-Kaddour K."/>
            <person name="Dassouli A."/>
            <person name="Noel B."/>
            <person name="Ranwez V."/>
            <person name="Vacherie B."/>
            <person name="Augagneur Y."/>
            <person name="Bres V."/>
            <person name="Duclos A."/>
            <person name="Randazzo S."/>
            <person name="Carcy B."/>
            <person name="Debierre-Grockiego F."/>
            <person name="Delbecq S."/>
            <person name="Moubri-Menage K."/>
            <person name="Shams-Eldin H."/>
            <person name="Usmani-Brown S."/>
            <person name="Bringaud F."/>
            <person name="Wincker P."/>
            <person name="Vivares C.P."/>
            <person name="Schwarz R.T."/>
            <person name="Schetters T.P."/>
            <person name="Krause P.J."/>
            <person name="Gorenflot A."/>
            <person name="Berry V."/>
            <person name="Barbe V."/>
            <person name="Ben Mamoun C."/>
        </authorList>
    </citation>
    <scope>NUCLEOTIDE SEQUENCE [LARGE SCALE GENOMIC DNA]</scope>
    <source>
        <strain evidence="11 12">RI</strain>
    </source>
</reference>
<feature type="binding site" evidence="8">
    <location>
        <position position="219"/>
    </location>
    <ligand>
        <name>ATP</name>
        <dbReference type="ChEBI" id="CHEBI:30616"/>
    </ligand>
</feature>
<accession>A0A1R4AA17</accession>
<evidence type="ECO:0000256" key="9">
    <source>
        <dbReference type="SAM" id="Coils"/>
    </source>
</evidence>
<keyword evidence="12" id="KW-1185">Reference proteome</keyword>
<proteinExistence type="inferred from homology"/>
<organism evidence="11 12">
    <name type="scientific">Babesia microti (strain RI)</name>
    <dbReference type="NCBI Taxonomy" id="1133968"/>
    <lineage>
        <taxon>Eukaryota</taxon>
        <taxon>Sar</taxon>
        <taxon>Alveolata</taxon>
        <taxon>Apicomplexa</taxon>
        <taxon>Aconoidasida</taxon>
        <taxon>Piroplasmida</taxon>
        <taxon>Babesiidae</taxon>
        <taxon>Babesia</taxon>
    </lineage>
</organism>
<evidence type="ECO:0000256" key="2">
    <source>
        <dbReference type="ARBA" id="ARBA00022527"/>
    </source>
</evidence>
<keyword evidence="4 8" id="KW-0547">Nucleotide-binding</keyword>
<evidence type="ECO:0000313" key="12">
    <source>
        <dbReference type="Proteomes" id="UP000002899"/>
    </source>
</evidence>